<gene>
    <name evidence="2" type="ORF">BCR35DRAFT_325824</name>
</gene>
<keyword evidence="3" id="KW-1185">Reference proteome</keyword>
<dbReference type="SMART" id="SM00558">
    <property type="entry name" value="JmjC"/>
    <property type="match status" value="1"/>
</dbReference>
<protein>
    <recommendedName>
        <fullName evidence="1">JmjC domain-containing protein</fullName>
    </recommendedName>
</protein>
<proteinExistence type="predicted"/>
<dbReference type="FunCoup" id="A0A1Y2EUT7">
    <property type="interactions" value="220"/>
</dbReference>
<dbReference type="InterPro" id="IPR003347">
    <property type="entry name" value="JmjC_dom"/>
</dbReference>
<dbReference type="SUPFAM" id="SSF51197">
    <property type="entry name" value="Clavaminate synthase-like"/>
    <property type="match status" value="1"/>
</dbReference>
<dbReference type="InterPro" id="IPR041667">
    <property type="entry name" value="Cupin_8"/>
</dbReference>
<evidence type="ECO:0000259" key="1">
    <source>
        <dbReference type="PROSITE" id="PS51184"/>
    </source>
</evidence>
<feature type="domain" description="JmjC" evidence="1">
    <location>
        <begin position="129"/>
        <end position="290"/>
    </location>
</feature>
<dbReference type="Proteomes" id="UP000193467">
    <property type="component" value="Unassembled WGS sequence"/>
</dbReference>
<reference evidence="2 3" key="1">
    <citation type="submission" date="2016-07" db="EMBL/GenBank/DDBJ databases">
        <title>Pervasive Adenine N6-methylation of Active Genes in Fungi.</title>
        <authorList>
            <consortium name="DOE Joint Genome Institute"/>
            <person name="Mondo S.J."/>
            <person name="Dannebaum R.O."/>
            <person name="Kuo R.C."/>
            <person name="Labutti K."/>
            <person name="Haridas S."/>
            <person name="Kuo A."/>
            <person name="Salamov A."/>
            <person name="Ahrendt S.R."/>
            <person name="Lipzen A."/>
            <person name="Sullivan W."/>
            <person name="Andreopoulos W.B."/>
            <person name="Clum A."/>
            <person name="Lindquist E."/>
            <person name="Daum C."/>
            <person name="Ramamoorthy G.K."/>
            <person name="Gryganskyi A."/>
            <person name="Culley D."/>
            <person name="Magnuson J.K."/>
            <person name="James T.Y."/>
            <person name="O'Malley M.A."/>
            <person name="Stajich J.E."/>
            <person name="Spatafora J.W."/>
            <person name="Visel A."/>
            <person name="Grigoriev I.V."/>
        </authorList>
    </citation>
    <scope>NUCLEOTIDE SEQUENCE [LARGE SCALE GENOMIC DNA]</scope>
    <source>
        <strain evidence="2 3">62-1032</strain>
    </source>
</reference>
<evidence type="ECO:0000313" key="2">
    <source>
        <dbReference type="EMBL" id="ORY75319.1"/>
    </source>
</evidence>
<dbReference type="InParanoid" id="A0A1Y2EUT7"/>
<dbReference type="Gene3D" id="2.60.120.650">
    <property type="entry name" value="Cupin"/>
    <property type="match status" value="1"/>
</dbReference>
<dbReference type="Pfam" id="PF13621">
    <property type="entry name" value="Cupin_8"/>
    <property type="match status" value="1"/>
</dbReference>
<dbReference type="PROSITE" id="PS51184">
    <property type="entry name" value="JMJC"/>
    <property type="match status" value="1"/>
</dbReference>
<dbReference type="EMBL" id="MCGR01000038">
    <property type="protein sequence ID" value="ORY75319.1"/>
    <property type="molecule type" value="Genomic_DNA"/>
</dbReference>
<dbReference type="GO" id="GO:0045905">
    <property type="term" value="P:positive regulation of translational termination"/>
    <property type="evidence" value="ECO:0007669"/>
    <property type="project" value="TreeGrafter"/>
</dbReference>
<dbReference type="PANTHER" id="PTHR12480">
    <property type="entry name" value="ARGININE DEMETHYLASE AND LYSYL-HYDROXYLASE JMJD"/>
    <property type="match status" value="1"/>
</dbReference>
<sequence>MSSLGAESVDSRGIPLLDPAQCTYSFFRQHHLLPNAPVLLPPSLIADWPVCHWRSVEDSSQTPSLPLTAFRDVKLEESGACLPLPGAEEEDGTFDTVGDLLDAWQQGRAKKVYLKDWHLPLWLAKRGEGEESVSKELYEVPTLWRDDWMNGYYGAETDDDFRFVYAGGSETFTPLHRDVYCSYSISTNLFGAKLWHLFPPNCTPHLLPLIAQAEREGRSVDVRDWDESRRLKMEKMGMRVVRQEQGESIFIPSGYYHQVTNLSQPTLSLNHNWCNSHNLTAMYSSMCDEVARCREAIEDVKELLMRKARQEGEAAADWRVEWEECVAELVKQSAGWNWSTFWRMVRHALKALVSPSPTSSSIRWPSVPTSARPSPQFVAAQVRPALSNFLNRTEEEHKVTAGLEEVLEDIERLLVQLEAE</sequence>
<dbReference type="GO" id="GO:0005737">
    <property type="term" value="C:cytoplasm"/>
    <property type="evidence" value="ECO:0007669"/>
    <property type="project" value="TreeGrafter"/>
</dbReference>
<dbReference type="InterPro" id="IPR050910">
    <property type="entry name" value="JMJD6_ArgDemeth/LysHydrox"/>
</dbReference>
<dbReference type="GO" id="GO:0016706">
    <property type="term" value="F:2-oxoglutarate-dependent dioxygenase activity"/>
    <property type="evidence" value="ECO:0007669"/>
    <property type="project" value="TreeGrafter"/>
</dbReference>
<organism evidence="2 3">
    <name type="scientific">Leucosporidium creatinivorum</name>
    <dbReference type="NCBI Taxonomy" id="106004"/>
    <lineage>
        <taxon>Eukaryota</taxon>
        <taxon>Fungi</taxon>
        <taxon>Dikarya</taxon>
        <taxon>Basidiomycota</taxon>
        <taxon>Pucciniomycotina</taxon>
        <taxon>Microbotryomycetes</taxon>
        <taxon>Leucosporidiales</taxon>
        <taxon>Leucosporidium</taxon>
    </lineage>
</organism>
<accession>A0A1Y2EUT7</accession>
<evidence type="ECO:0000313" key="3">
    <source>
        <dbReference type="Proteomes" id="UP000193467"/>
    </source>
</evidence>
<dbReference type="OrthoDB" id="424465at2759"/>
<dbReference type="GO" id="GO:0043565">
    <property type="term" value="F:sequence-specific DNA binding"/>
    <property type="evidence" value="ECO:0007669"/>
    <property type="project" value="TreeGrafter"/>
</dbReference>
<dbReference type="GO" id="GO:0005634">
    <property type="term" value="C:nucleus"/>
    <property type="evidence" value="ECO:0007669"/>
    <property type="project" value="TreeGrafter"/>
</dbReference>
<dbReference type="PANTHER" id="PTHR12480:SF6">
    <property type="entry name" value="2-OXOGLUTARATE AND IRON-DEPENDENT OXYGENASE JMJD4"/>
    <property type="match status" value="1"/>
</dbReference>
<comment type="caution">
    <text evidence="2">The sequence shown here is derived from an EMBL/GenBank/DDBJ whole genome shotgun (WGS) entry which is preliminary data.</text>
</comment>
<dbReference type="STRING" id="106004.A0A1Y2EUT7"/>
<dbReference type="AlphaFoldDB" id="A0A1Y2EUT7"/>
<name>A0A1Y2EUT7_9BASI</name>